<evidence type="ECO:0000256" key="4">
    <source>
        <dbReference type="ARBA" id="ARBA00039140"/>
    </source>
</evidence>
<dbReference type="PANTHER" id="PTHR42872:SF6">
    <property type="entry name" value="PROTEIN-GLUTAMATE METHYLESTERASE_PROTEIN-GLUTAMINE GLUTAMINASE"/>
    <property type="match status" value="1"/>
</dbReference>
<evidence type="ECO:0000259" key="6">
    <source>
        <dbReference type="PROSITE" id="PS50110"/>
    </source>
</evidence>
<dbReference type="InterPro" id="IPR008248">
    <property type="entry name" value="CheB-like"/>
</dbReference>
<keyword evidence="3 8" id="KW-0378">Hydrolase</keyword>
<dbReference type="PROSITE" id="PS50110">
    <property type="entry name" value="RESPONSE_REGULATORY"/>
    <property type="match status" value="1"/>
</dbReference>
<dbReference type="AlphaFoldDB" id="A0A3B1BGR4"/>
<protein>
    <recommendedName>
        <fullName evidence="4">protein-glutamate methylesterase</fullName>
        <ecNumber evidence="4">3.1.1.61</ecNumber>
    </recommendedName>
</protein>
<dbReference type="Gene3D" id="3.40.50.2300">
    <property type="match status" value="1"/>
</dbReference>
<proteinExistence type="predicted"/>
<dbReference type="GO" id="GO:0006935">
    <property type="term" value="P:chemotaxis"/>
    <property type="evidence" value="ECO:0007669"/>
    <property type="project" value="UniProtKB-KW"/>
</dbReference>
<dbReference type="InterPro" id="IPR011006">
    <property type="entry name" value="CheY-like_superfamily"/>
</dbReference>
<dbReference type="CDD" id="cd17541">
    <property type="entry name" value="REC_CheB-like"/>
    <property type="match status" value="1"/>
</dbReference>
<dbReference type="SUPFAM" id="SSF52738">
    <property type="entry name" value="Methylesterase CheB, C-terminal domain"/>
    <property type="match status" value="1"/>
</dbReference>
<dbReference type="Pfam" id="PF01339">
    <property type="entry name" value="CheB_methylest"/>
    <property type="match status" value="1"/>
</dbReference>
<dbReference type="SMART" id="SM00448">
    <property type="entry name" value="REC"/>
    <property type="match status" value="1"/>
</dbReference>
<dbReference type="GO" id="GO:0008984">
    <property type="term" value="F:protein-glutamate methylesterase activity"/>
    <property type="evidence" value="ECO:0007669"/>
    <property type="project" value="UniProtKB-EC"/>
</dbReference>
<feature type="domain" description="Response regulatory" evidence="6">
    <location>
        <begin position="6"/>
        <end position="122"/>
    </location>
</feature>
<gene>
    <name evidence="8" type="ORF">MNBD_GAMMA26-1831</name>
</gene>
<dbReference type="Gene3D" id="3.40.50.180">
    <property type="entry name" value="Methylesterase CheB, C-terminal domain"/>
    <property type="match status" value="1"/>
</dbReference>
<evidence type="ECO:0000256" key="1">
    <source>
        <dbReference type="ARBA" id="ARBA00022490"/>
    </source>
</evidence>
<dbReference type="InterPro" id="IPR035909">
    <property type="entry name" value="CheB_C"/>
</dbReference>
<accession>A0A3B1BGR4</accession>
<sequence length="346" mass="37727">MHSKIKVLIVDDASFMVKALRDILDSDQQIEVVGSARNGRDALEKIKKLKPDVITLDVDMPVMDGISAIRHIMIEMPVPIVMLSSLYSHGDITFDALRLGVVDFLPKPSGAVSKDIHVQRNDIVERVKIAAAVRLHNIRRISLKKVDHHEDLAGRYKYISLDHLITIGTTVGGPGSLMRIITKLPQDIPAAIICIQDISPKILPDFAKEFDFYSAWKIEVGATGKVLEQGTCYICSTSQPVRVSINDDNEPSLIDSQDTSEPLNDLFSSASHQYGSNTIGILMAGIGNDGNEGMADIKKRGGVTLAQETETCVYPNLTQCAIEKGVVDKAVSVDELANSIIAAINK</sequence>
<evidence type="ECO:0000256" key="2">
    <source>
        <dbReference type="ARBA" id="ARBA00022500"/>
    </source>
</evidence>
<dbReference type="SUPFAM" id="SSF52172">
    <property type="entry name" value="CheY-like"/>
    <property type="match status" value="1"/>
</dbReference>
<comment type="catalytic activity">
    <reaction evidence="5">
        <text>[protein]-L-glutamate 5-O-methyl ester + H2O = L-glutamyl-[protein] + methanol + H(+)</text>
        <dbReference type="Rhea" id="RHEA:23236"/>
        <dbReference type="Rhea" id="RHEA-COMP:10208"/>
        <dbReference type="Rhea" id="RHEA-COMP:10311"/>
        <dbReference type="ChEBI" id="CHEBI:15377"/>
        <dbReference type="ChEBI" id="CHEBI:15378"/>
        <dbReference type="ChEBI" id="CHEBI:17790"/>
        <dbReference type="ChEBI" id="CHEBI:29973"/>
        <dbReference type="ChEBI" id="CHEBI:82795"/>
        <dbReference type="EC" id="3.1.1.61"/>
    </reaction>
</comment>
<dbReference type="Pfam" id="PF00072">
    <property type="entry name" value="Response_reg"/>
    <property type="match status" value="1"/>
</dbReference>
<evidence type="ECO:0000313" key="8">
    <source>
        <dbReference type="EMBL" id="VAX11004.1"/>
    </source>
</evidence>
<dbReference type="EC" id="3.1.1.61" evidence="4"/>
<keyword evidence="1" id="KW-0963">Cytoplasm</keyword>
<keyword evidence="2" id="KW-0145">Chemotaxis</keyword>
<dbReference type="EMBL" id="UOFX01000080">
    <property type="protein sequence ID" value="VAX11004.1"/>
    <property type="molecule type" value="Genomic_DNA"/>
</dbReference>
<organism evidence="8">
    <name type="scientific">hydrothermal vent metagenome</name>
    <dbReference type="NCBI Taxonomy" id="652676"/>
    <lineage>
        <taxon>unclassified sequences</taxon>
        <taxon>metagenomes</taxon>
        <taxon>ecological metagenomes</taxon>
    </lineage>
</organism>
<evidence type="ECO:0000259" key="7">
    <source>
        <dbReference type="PROSITE" id="PS50122"/>
    </source>
</evidence>
<reference evidence="8" key="1">
    <citation type="submission" date="2018-06" db="EMBL/GenBank/DDBJ databases">
        <authorList>
            <person name="Zhirakovskaya E."/>
        </authorList>
    </citation>
    <scope>NUCLEOTIDE SEQUENCE</scope>
</reference>
<dbReference type="PIRSF" id="PIRSF000876">
    <property type="entry name" value="RR_chemtxs_CheB"/>
    <property type="match status" value="1"/>
</dbReference>
<dbReference type="PROSITE" id="PS50122">
    <property type="entry name" value="CHEB"/>
    <property type="match status" value="1"/>
</dbReference>
<dbReference type="GO" id="GO:0000156">
    <property type="term" value="F:phosphorelay response regulator activity"/>
    <property type="evidence" value="ECO:0007669"/>
    <property type="project" value="InterPro"/>
</dbReference>
<evidence type="ECO:0000256" key="3">
    <source>
        <dbReference type="ARBA" id="ARBA00022801"/>
    </source>
</evidence>
<feature type="domain" description="CheB-type methylesterase" evidence="7">
    <location>
        <begin position="158"/>
        <end position="346"/>
    </location>
</feature>
<name>A0A3B1BGR4_9ZZZZ</name>
<dbReference type="InterPro" id="IPR001789">
    <property type="entry name" value="Sig_transdc_resp-reg_receiver"/>
</dbReference>
<dbReference type="InterPro" id="IPR000673">
    <property type="entry name" value="Sig_transdc_resp-reg_Me-estase"/>
</dbReference>
<evidence type="ECO:0000256" key="5">
    <source>
        <dbReference type="ARBA" id="ARBA00048267"/>
    </source>
</evidence>
<dbReference type="GO" id="GO:0005737">
    <property type="term" value="C:cytoplasm"/>
    <property type="evidence" value="ECO:0007669"/>
    <property type="project" value="InterPro"/>
</dbReference>
<dbReference type="PANTHER" id="PTHR42872">
    <property type="entry name" value="PROTEIN-GLUTAMATE METHYLESTERASE/PROTEIN-GLUTAMINE GLUTAMINASE"/>
    <property type="match status" value="1"/>
</dbReference>